<dbReference type="HOGENOM" id="CLU_031285_15_0_6"/>
<keyword evidence="3" id="KW-0813">Transport</keyword>
<dbReference type="KEGG" id="gsn:YC6258_04698"/>
<keyword evidence="8" id="KW-1185">Reference proteome</keyword>
<evidence type="ECO:0000256" key="1">
    <source>
        <dbReference type="ARBA" id="ARBA00004418"/>
    </source>
</evidence>
<dbReference type="EMBL" id="CP007142">
    <property type="protein sequence ID" value="AJQ96730.1"/>
    <property type="molecule type" value="Genomic_DNA"/>
</dbReference>
<dbReference type="AlphaFoldDB" id="A0A0C5VBM6"/>
<dbReference type="PANTHER" id="PTHR43649:SF28">
    <property type="entry name" value="BINDING PROTEIN COMPONENT OF ABC SUGAR TRANSPORTER-RELATED"/>
    <property type="match status" value="1"/>
</dbReference>
<comment type="similarity">
    <text evidence="2">Belongs to the bacterial solute-binding protein 1 family.</text>
</comment>
<dbReference type="GO" id="GO:0042597">
    <property type="term" value="C:periplasmic space"/>
    <property type="evidence" value="ECO:0007669"/>
    <property type="project" value="UniProtKB-SubCell"/>
</dbReference>
<dbReference type="Gene3D" id="3.40.190.10">
    <property type="entry name" value="Periplasmic binding protein-like II"/>
    <property type="match status" value="2"/>
</dbReference>
<dbReference type="Pfam" id="PF01547">
    <property type="entry name" value="SBP_bac_1"/>
    <property type="match status" value="1"/>
</dbReference>
<dbReference type="RefSeq" id="WP_052830459.1">
    <property type="nucleotide sequence ID" value="NZ_CP007142.1"/>
</dbReference>
<dbReference type="PATRIC" id="fig|1445510.3.peg.4661"/>
<dbReference type="PANTHER" id="PTHR43649">
    <property type="entry name" value="ARABINOSE-BINDING PROTEIN-RELATED"/>
    <property type="match status" value="1"/>
</dbReference>
<evidence type="ECO:0000256" key="6">
    <source>
        <dbReference type="ARBA" id="ARBA00049753"/>
    </source>
</evidence>
<evidence type="ECO:0000256" key="2">
    <source>
        <dbReference type="ARBA" id="ARBA00008520"/>
    </source>
</evidence>
<evidence type="ECO:0000256" key="3">
    <source>
        <dbReference type="ARBA" id="ARBA00022448"/>
    </source>
</evidence>
<name>A0A0C5VBM6_9GAMM</name>
<sequence length="424" mass="46904">MNCQLAHQVRIILKIAFIFAASSFVRAGEVEVLHYWTSGGEAAAINILKQMVQDSGHTWKDFVVTGGSGVQARSELNHRVLLRNPPAATVLKGESIKRWARFNYLANLDEISKREDWDAKLPKVIADDMKFEGHYVATPVNVHRSNWMWVNKPILDAVGAKVPTNWAEFEAVAKKIQKAGYPVIAAGNEPWQDATLFESVALAVGGSEFYLDAFVKHDTSVLRSKTMDKVFEQMDRLKPFLAPSTGSEAWDAATKQVINGEAAFQFMGDWAKGEFILANKQPGRDYICATTPGTEGSFIYVVDSFAMFKLEGESKIEAQLALASDVMSERFQIAFNKAKGSIPARIDLSLNGFDQCAQKSKKDFMDASQNGMLLPSIAHGMATTEQVLDQFSPSVAKSWRNGVEPDQAAAQLSKAIRYGVYYLQ</sequence>
<protein>
    <recommendedName>
        <fullName evidence="6">Probable sugar-binding periplasmic protein</fullName>
    </recommendedName>
</protein>
<organism evidence="7 8">
    <name type="scientific">Gynuella sunshinyii YC6258</name>
    <dbReference type="NCBI Taxonomy" id="1445510"/>
    <lineage>
        <taxon>Bacteria</taxon>
        <taxon>Pseudomonadati</taxon>
        <taxon>Pseudomonadota</taxon>
        <taxon>Gammaproteobacteria</taxon>
        <taxon>Oceanospirillales</taxon>
        <taxon>Saccharospirillaceae</taxon>
        <taxon>Gynuella</taxon>
    </lineage>
</organism>
<dbReference type="SUPFAM" id="SSF53850">
    <property type="entry name" value="Periplasmic binding protein-like II"/>
    <property type="match status" value="1"/>
</dbReference>
<evidence type="ECO:0000313" key="7">
    <source>
        <dbReference type="EMBL" id="AJQ96730.1"/>
    </source>
</evidence>
<dbReference type="OrthoDB" id="5580590at2"/>
<keyword evidence="4" id="KW-0732">Signal</keyword>
<comment type="subcellular location">
    <subcellularLocation>
        <location evidence="1">Periplasm</location>
    </subcellularLocation>
</comment>
<dbReference type="InterPro" id="IPR050490">
    <property type="entry name" value="Bact_solute-bd_prot1"/>
</dbReference>
<comment type="function">
    <text evidence="5">Part of a binding-protein-dependent transport system for a sugar.</text>
</comment>
<dbReference type="InterPro" id="IPR006059">
    <property type="entry name" value="SBP"/>
</dbReference>
<reference evidence="7" key="1">
    <citation type="submission" date="2014-01" db="EMBL/GenBank/DDBJ databases">
        <title>Full genme sequencing of cellulolytic bacterium Gynuella sunshinyii YC6258T gen. nov., sp. nov.</title>
        <authorList>
            <person name="Khan H."/>
            <person name="Chung E.J."/>
            <person name="Chung Y.R."/>
        </authorList>
    </citation>
    <scope>NUCLEOTIDE SEQUENCE [LARGE SCALE GENOMIC DNA]</scope>
    <source>
        <strain evidence="7">YC6258</strain>
    </source>
</reference>
<keyword evidence="7" id="KW-0762">Sugar transport</keyword>
<gene>
    <name evidence="7" type="ORF">YC6258_04698</name>
</gene>
<evidence type="ECO:0000313" key="8">
    <source>
        <dbReference type="Proteomes" id="UP000032266"/>
    </source>
</evidence>
<evidence type="ECO:0000256" key="5">
    <source>
        <dbReference type="ARBA" id="ARBA00049629"/>
    </source>
</evidence>
<dbReference type="Proteomes" id="UP000032266">
    <property type="component" value="Chromosome"/>
</dbReference>
<accession>A0A0C5VBM6</accession>
<proteinExistence type="inferred from homology"/>
<dbReference type="STRING" id="1445510.YC6258_04698"/>
<evidence type="ECO:0000256" key="4">
    <source>
        <dbReference type="ARBA" id="ARBA00022729"/>
    </source>
</evidence>